<reference evidence="1 2" key="1">
    <citation type="submission" date="2016-08" db="EMBL/GenBank/DDBJ databases">
        <title>Hymenobacter coccineus sp. nov., Hymenobacter lapidarius sp. nov. and Hymenobacter glacialis sp. nov., isolated from Antarctic soil.</title>
        <authorList>
            <person name="Sedlacek I."/>
            <person name="Kralova S."/>
            <person name="Kyrova K."/>
            <person name="Maslanova I."/>
            <person name="Stankova E."/>
            <person name="Vrbovska V."/>
            <person name="Nemec M."/>
            <person name="Bartak M."/>
            <person name="Svec P."/>
            <person name="Busse H.-J."/>
            <person name="Pantucek R."/>
        </authorList>
    </citation>
    <scope>NUCLEOTIDE SEQUENCE [LARGE SCALE GENOMIC DNA]</scope>
    <source>
        <strain evidence="1 2">CCM 8649</strain>
    </source>
</reference>
<evidence type="ECO:0000313" key="1">
    <source>
        <dbReference type="EMBL" id="OGX82203.1"/>
    </source>
</evidence>
<keyword evidence="2" id="KW-1185">Reference proteome</keyword>
<dbReference type="RefSeq" id="WP_070746756.1">
    <property type="nucleotide sequence ID" value="NZ_MDZA01000435.1"/>
</dbReference>
<dbReference type="AlphaFoldDB" id="A0A1G1SUB7"/>
<accession>A0A1G1SUB7</accession>
<dbReference type="EMBL" id="MDZA01000435">
    <property type="protein sequence ID" value="OGX82203.1"/>
    <property type="molecule type" value="Genomic_DNA"/>
</dbReference>
<proteinExistence type="predicted"/>
<organism evidence="1 2">
    <name type="scientific">Hymenobacter coccineus</name>
    <dbReference type="NCBI Taxonomy" id="1908235"/>
    <lineage>
        <taxon>Bacteria</taxon>
        <taxon>Pseudomonadati</taxon>
        <taxon>Bacteroidota</taxon>
        <taxon>Cytophagia</taxon>
        <taxon>Cytophagales</taxon>
        <taxon>Hymenobacteraceae</taxon>
        <taxon>Hymenobacter</taxon>
    </lineage>
</organism>
<sequence length="163" mass="18211">MYVGLAEMKGYPAENPGDKWYHENIVYIRPDSLFLEGNPVVVHRNGDKGYSASDGGFYSYSGRIDTAGGGLTAQLRMFSHDYIGLPVLVKDTVAAKTLSLDELLKRGLAVLDSSMYNKTATIYLAAKGFEMDSVQYVRFKPDSLPNLPLMGFPDPIRFFKKRR</sequence>
<comment type="caution">
    <text evidence="1">The sequence shown here is derived from an EMBL/GenBank/DDBJ whole genome shotgun (WGS) entry which is preliminary data.</text>
</comment>
<dbReference type="OrthoDB" id="886622at2"/>
<gene>
    <name evidence="1" type="ORF">BEN49_14360</name>
</gene>
<evidence type="ECO:0000313" key="2">
    <source>
        <dbReference type="Proteomes" id="UP000177506"/>
    </source>
</evidence>
<dbReference type="Proteomes" id="UP000177506">
    <property type="component" value="Unassembled WGS sequence"/>
</dbReference>
<protein>
    <submittedName>
        <fullName evidence="1">Uncharacterized protein</fullName>
    </submittedName>
</protein>
<name>A0A1G1SUB7_9BACT</name>